<dbReference type="OrthoDB" id="9815923at2"/>
<dbReference type="PANTHER" id="PTHR43630:SF2">
    <property type="entry name" value="GLYCOSYLTRANSFERASE"/>
    <property type="match status" value="1"/>
</dbReference>
<dbReference type="InterPro" id="IPR001173">
    <property type="entry name" value="Glyco_trans_2-like"/>
</dbReference>
<dbReference type="RefSeq" id="WP_122630103.1">
    <property type="nucleotide sequence ID" value="NZ_UPPP01000116.1"/>
</dbReference>
<dbReference type="EMBL" id="UPPP01000116">
    <property type="protein sequence ID" value="VBB09305.1"/>
    <property type="molecule type" value="Genomic_DNA"/>
</dbReference>
<organism evidence="2 3">
    <name type="scientific">Lucifera butyrica</name>
    <dbReference type="NCBI Taxonomy" id="1351585"/>
    <lineage>
        <taxon>Bacteria</taxon>
        <taxon>Bacillati</taxon>
        <taxon>Bacillota</taxon>
        <taxon>Negativicutes</taxon>
        <taxon>Veillonellales</taxon>
        <taxon>Veillonellaceae</taxon>
        <taxon>Lucifera</taxon>
    </lineage>
</organism>
<dbReference type="GO" id="GO:0016740">
    <property type="term" value="F:transferase activity"/>
    <property type="evidence" value="ECO:0007669"/>
    <property type="project" value="UniProtKB-KW"/>
</dbReference>
<dbReference type="AlphaFoldDB" id="A0A498RE83"/>
<dbReference type="Proteomes" id="UP000277811">
    <property type="component" value="Unassembled WGS sequence"/>
</dbReference>
<dbReference type="SUPFAM" id="SSF53448">
    <property type="entry name" value="Nucleotide-diphospho-sugar transferases"/>
    <property type="match status" value="1"/>
</dbReference>
<gene>
    <name evidence="2" type="ORF">LUCI_4595</name>
</gene>
<keyword evidence="2" id="KW-0808">Transferase</keyword>
<dbReference type="PANTHER" id="PTHR43630">
    <property type="entry name" value="POLY-BETA-1,6-N-ACETYL-D-GLUCOSAMINE SYNTHASE"/>
    <property type="match status" value="1"/>
</dbReference>
<dbReference type="Pfam" id="PF00535">
    <property type="entry name" value="Glycos_transf_2"/>
    <property type="match status" value="1"/>
</dbReference>
<keyword evidence="3" id="KW-1185">Reference proteome</keyword>
<evidence type="ECO:0000313" key="2">
    <source>
        <dbReference type="EMBL" id="VBB09305.1"/>
    </source>
</evidence>
<proteinExistence type="predicted"/>
<dbReference type="CDD" id="cd02511">
    <property type="entry name" value="Beta4Glucosyltransferase"/>
    <property type="match status" value="1"/>
</dbReference>
<dbReference type="InterPro" id="IPR029044">
    <property type="entry name" value="Nucleotide-diphossugar_trans"/>
</dbReference>
<reference evidence="2 3" key="1">
    <citation type="submission" date="2018-06" db="EMBL/GenBank/DDBJ databases">
        <authorList>
            <person name="Strepis N."/>
        </authorList>
    </citation>
    <scope>NUCLEOTIDE SEQUENCE [LARGE SCALE GENOMIC DNA]</scope>
    <source>
        <strain evidence="2">LUCI</strain>
    </source>
</reference>
<accession>A0A498RE83</accession>
<sequence>MSRLAVLILTYNEEHHIAGCIQSASFADEIVVVDSGSSDRTVALAEAHEAKVVQHPMTEGFAAQRNFALTCTDADWVLYLDADERITPELAAEIQKAVSSGAAACYSIKRYSIAFGQKMKYGVCRPDTVVRLFPLDAAEWEGMVHEGIKSNLPRRQLPSYMEHYTYTSWDRYFQKFNQYTTLWAEASYKKGKRCTQASIIGHAAGSFLQMGILKRGFFDGFYGFVLCCFHFSYTLAKYIKLYELQKRGAKSRADCNP</sequence>
<name>A0A498RE83_9FIRM</name>
<evidence type="ECO:0000313" key="3">
    <source>
        <dbReference type="Proteomes" id="UP000277811"/>
    </source>
</evidence>
<feature type="domain" description="Glycosyltransferase 2-like" evidence="1">
    <location>
        <begin position="6"/>
        <end position="120"/>
    </location>
</feature>
<dbReference type="Gene3D" id="3.90.550.10">
    <property type="entry name" value="Spore Coat Polysaccharide Biosynthesis Protein SpsA, Chain A"/>
    <property type="match status" value="1"/>
</dbReference>
<protein>
    <submittedName>
        <fullName evidence="2">Nucleotide-diphospho-sugar transferases</fullName>
    </submittedName>
</protein>
<evidence type="ECO:0000259" key="1">
    <source>
        <dbReference type="Pfam" id="PF00535"/>
    </source>
</evidence>